<protein>
    <submittedName>
        <fullName evidence="1">RloB domain-containing protein</fullName>
    </submittedName>
</protein>
<keyword evidence="2" id="KW-1185">Reference proteome</keyword>
<sequence>MSAPENDWILGAGDVWRDPEILKLKMRRDSDALRLSNLMMPGFIHESGGTASCLSSVNLTAYYDLGSTNDARLQAHELHLFCEGAQTEPNYLRDFLRVYGISTKNIRLHDDVPGSPGRLLKRALVEAERNRACGEAWIVCDRDGHEDFDAMLTTVASTPGVHAAPSFICIETWFLLHFPEVLLKRTDLWITGNIRQSKTGVRITAEPSGSWRIELIGRCRTHSRLLKAEDWLKELKTAASYQKTRTALAEHFAHRLPVALLVAAEMANTERPALFGNVIWSGLPALLIHLISHRFPKTAKTAGRDRLRQIALEFLLPEKVRRGQKAGLEAWVREVARNIDAWDAVRKDFVEKLSEPFDEPSSETPIDRKECSIEIKKEVNKLNPSDFTSEDAVDLSKLKLNCIHSLLKDVTNFSTDKMDPAVLSTLECLVERIASTVGILEAKSDAMTQKAEKAFHFYKAFAGEDAEIDCRILRDPRRYSSTVGVKAKHTDFLEEELRTAARRCFANVTKNQVVLYESFAGSYTGGISGEAAAQSRLRPDFCLLAAERLPERTRSDQTTVFESIAPDGTTALKKIGSVLVIVPESLQRLQRMIAAAGKKLLKDSHFLIANRIADDLVLPAAESAIVDDREPLDIPAELVVSIRKKRPDEVWCVMRMPGEVTAPKALERFIRFVEALEKLAESIDPAYRIRVIPFYVKNKFDNDMICRVPSPEFTQVYIREIHEFLLSRILDSKEYRAFVKNEFERIRVEYLERSDRNVSASASEMNLNVNKFKMFDEFGESFVYIRSEISRSALENRLASFRSPGIGQYTNAIATLGDRRPGGVSAAQAAAQRSLENESLFSISALFGRLWSVKD</sequence>
<proteinExistence type="predicted"/>
<dbReference type="InterPro" id="IPR025591">
    <property type="entry name" value="RloB"/>
</dbReference>
<dbReference type="EMBL" id="JACJJC010000018">
    <property type="protein sequence ID" value="MBM6704764.1"/>
    <property type="molecule type" value="Genomic_DNA"/>
</dbReference>
<dbReference type="RefSeq" id="WP_205104049.1">
    <property type="nucleotide sequence ID" value="NZ_JACJJC010000018.1"/>
</dbReference>
<name>A0ABS2DTZ5_9BURK</name>
<comment type="caution">
    <text evidence="1">The sequence shown here is derived from an EMBL/GenBank/DDBJ whole genome shotgun (WGS) entry which is preliminary data.</text>
</comment>
<evidence type="ECO:0000313" key="1">
    <source>
        <dbReference type="EMBL" id="MBM6704764.1"/>
    </source>
</evidence>
<organism evidence="1 2">
    <name type="scientific">Sutterella massiliensis</name>
    <dbReference type="NCBI Taxonomy" id="1816689"/>
    <lineage>
        <taxon>Bacteria</taxon>
        <taxon>Pseudomonadati</taxon>
        <taxon>Pseudomonadota</taxon>
        <taxon>Betaproteobacteria</taxon>
        <taxon>Burkholderiales</taxon>
        <taxon>Sutterellaceae</taxon>
        <taxon>Sutterella</taxon>
    </lineage>
</organism>
<dbReference type="Pfam" id="PF13707">
    <property type="entry name" value="RloB"/>
    <property type="match status" value="1"/>
</dbReference>
<dbReference type="Proteomes" id="UP000715095">
    <property type="component" value="Unassembled WGS sequence"/>
</dbReference>
<evidence type="ECO:0000313" key="2">
    <source>
        <dbReference type="Proteomes" id="UP000715095"/>
    </source>
</evidence>
<accession>A0ABS2DTZ5</accession>
<gene>
    <name evidence="1" type="ORF">H6A60_09740</name>
</gene>
<reference evidence="1 2" key="1">
    <citation type="journal article" date="2021" name="Sci. Rep.">
        <title>The distribution of antibiotic resistance genes in chicken gut microbiota commensals.</title>
        <authorList>
            <person name="Juricova H."/>
            <person name="Matiasovicova J."/>
            <person name="Kubasova T."/>
            <person name="Cejkova D."/>
            <person name="Rychlik I."/>
        </authorList>
    </citation>
    <scope>NUCLEOTIDE SEQUENCE [LARGE SCALE GENOMIC DNA]</scope>
    <source>
        <strain evidence="1 2">An829</strain>
    </source>
</reference>